<evidence type="ECO:0000313" key="3">
    <source>
        <dbReference type="Proteomes" id="UP001499984"/>
    </source>
</evidence>
<feature type="region of interest" description="Disordered" evidence="1">
    <location>
        <begin position="20"/>
        <end position="59"/>
    </location>
</feature>
<reference evidence="3" key="1">
    <citation type="journal article" date="2019" name="Int. J. Syst. Evol. Microbiol.">
        <title>The Global Catalogue of Microorganisms (GCM) 10K type strain sequencing project: providing services to taxonomists for standard genome sequencing and annotation.</title>
        <authorList>
            <consortium name="The Broad Institute Genomics Platform"/>
            <consortium name="The Broad Institute Genome Sequencing Center for Infectious Disease"/>
            <person name="Wu L."/>
            <person name="Ma J."/>
        </authorList>
    </citation>
    <scope>NUCLEOTIDE SEQUENCE [LARGE SCALE GENOMIC DNA]</scope>
    <source>
        <strain evidence="3">JCM 16925</strain>
    </source>
</reference>
<name>A0ABP7UYE2_9ACTN</name>
<accession>A0ABP7UYE2</accession>
<evidence type="ECO:0000256" key="1">
    <source>
        <dbReference type="SAM" id="MobiDB-lite"/>
    </source>
</evidence>
<organism evidence="2 3">
    <name type="scientific">Streptomyces shaanxiensis</name>
    <dbReference type="NCBI Taxonomy" id="653357"/>
    <lineage>
        <taxon>Bacteria</taxon>
        <taxon>Bacillati</taxon>
        <taxon>Actinomycetota</taxon>
        <taxon>Actinomycetes</taxon>
        <taxon>Kitasatosporales</taxon>
        <taxon>Streptomycetaceae</taxon>
        <taxon>Streptomyces</taxon>
    </lineage>
</organism>
<comment type="caution">
    <text evidence="2">The sequence shown here is derived from an EMBL/GenBank/DDBJ whole genome shotgun (WGS) entry which is preliminary data.</text>
</comment>
<gene>
    <name evidence="2" type="ORF">GCM10022233_29180</name>
</gene>
<proteinExistence type="predicted"/>
<dbReference type="Proteomes" id="UP001499984">
    <property type="component" value="Unassembled WGS sequence"/>
</dbReference>
<protein>
    <submittedName>
        <fullName evidence="2">Uncharacterized protein</fullName>
    </submittedName>
</protein>
<keyword evidence="3" id="KW-1185">Reference proteome</keyword>
<sequence>MTVALATRAWSDTWLNEGHAVSYQPRKDPAVRVTPHASPMPRSRHRKAPSPWSTTNKLD</sequence>
<dbReference type="EMBL" id="BAAAZY010000010">
    <property type="protein sequence ID" value="GAA4055564.1"/>
    <property type="molecule type" value="Genomic_DNA"/>
</dbReference>
<evidence type="ECO:0000313" key="2">
    <source>
        <dbReference type="EMBL" id="GAA4055564.1"/>
    </source>
</evidence>